<comment type="caution">
    <text evidence="2">The sequence shown here is derived from an EMBL/GenBank/DDBJ whole genome shotgun (WGS) entry which is preliminary data.</text>
</comment>
<sequence length="162" mass="18717">MPYVECNVCQKEFYAKPRHLKIGWGKYCSIECRSKAQFNGSNLKCANCGVSVYRTPASIKRSVSGQFFCSKSCHCVWENTNSRVAERSPRWQGGQNIYRLIMDRAGIVKACNECGIQDKRVLEVHHKDRDRNNNQLSNLVWLCCNCHRIKHSEHKKDMVAFV</sequence>
<dbReference type="AlphaFoldDB" id="A0A0G1I197"/>
<feature type="domain" description="HNH nuclease" evidence="1">
    <location>
        <begin position="96"/>
        <end position="148"/>
    </location>
</feature>
<dbReference type="SMART" id="SM00507">
    <property type="entry name" value="HNHc"/>
    <property type="match status" value="1"/>
</dbReference>
<dbReference type="InterPro" id="IPR002711">
    <property type="entry name" value="HNH"/>
</dbReference>
<accession>A0A0G1I197</accession>
<gene>
    <name evidence="2" type="ORF">VE96_C0004G0002</name>
</gene>
<name>A0A0G1I197_UNCK3</name>
<evidence type="ECO:0000313" key="2">
    <source>
        <dbReference type="EMBL" id="KKT52990.1"/>
    </source>
</evidence>
<dbReference type="CDD" id="cd00085">
    <property type="entry name" value="HNHc"/>
    <property type="match status" value="1"/>
</dbReference>
<dbReference type="Pfam" id="PF01844">
    <property type="entry name" value="HNH"/>
    <property type="match status" value="1"/>
</dbReference>
<protein>
    <recommendedName>
        <fullName evidence="1">HNH nuclease domain-containing protein</fullName>
    </recommendedName>
</protein>
<dbReference type="Proteomes" id="UP000034752">
    <property type="component" value="Unassembled WGS sequence"/>
</dbReference>
<organism evidence="2 3">
    <name type="scientific">candidate division Kazan bacterium GW2011_GWA1_44_22</name>
    <dbReference type="NCBI Taxonomy" id="1620410"/>
    <lineage>
        <taxon>Bacteria</taxon>
        <taxon>Bacteria division Kazan-3B-28</taxon>
    </lineage>
</organism>
<dbReference type="InterPro" id="IPR003615">
    <property type="entry name" value="HNH_nuc"/>
</dbReference>
<proteinExistence type="predicted"/>
<dbReference type="GO" id="GO:0008270">
    <property type="term" value="F:zinc ion binding"/>
    <property type="evidence" value="ECO:0007669"/>
    <property type="project" value="InterPro"/>
</dbReference>
<reference evidence="2 3" key="1">
    <citation type="journal article" date="2015" name="Nature">
        <title>rRNA introns, odd ribosomes, and small enigmatic genomes across a large radiation of phyla.</title>
        <authorList>
            <person name="Brown C.T."/>
            <person name="Hug L.A."/>
            <person name="Thomas B.C."/>
            <person name="Sharon I."/>
            <person name="Castelle C.J."/>
            <person name="Singh A."/>
            <person name="Wilkins M.J."/>
            <person name="Williams K.H."/>
            <person name="Banfield J.F."/>
        </authorList>
    </citation>
    <scope>NUCLEOTIDE SEQUENCE [LARGE SCALE GENOMIC DNA]</scope>
</reference>
<dbReference type="EMBL" id="LCIJ01000004">
    <property type="protein sequence ID" value="KKT52990.1"/>
    <property type="molecule type" value="Genomic_DNA"/>
</dbReference>
<dbReference type="GO" id="GO:0003676">
    <property type="term" value="F:nucleic acid binding"/>
    <property type="evidence" value="ECO:0007669"/>
    <property type="project" value="InterPro"/>
</dbReference>
<dbReference type="GO" id="GO:0004519">
    <property type="term" value="F:endonuclease activity"/>
    <property type="evidence" value="ECO:0007669"/>
    <property type="project" value="InterPro"/>
</dbReference>
<evidence type="ECO:0000259" key="1">
    <source>
        <dbReference type="SMART" id="SM00507"/>
    </source>
</evidence>
<evidence type="ECO:0000313" key="3">
    <source>
        <dbReference type="Proteomes" id="UP000034752"/>
    </source>
</evidence>